<protein>
    <submittedName>
        <fullName evidence="2">Uncharacterized protein</fullName>
    </submittedName>
</protein>
<name>A0A8S0Z6R7_ARCPL</name>
<feature type="compositionally biased region" description="Low complexity" evidence="1">
    <location>
        <begin position="19"/>
        <end position="30"/>
    </location>
</feature>
<feature type="region of interest" description="Disordered" evidence="1">
    <location>
        <begin position="1"/>
        <end position="81"/>
    </location>
</feature>
<keyword evidence="4" id="KW-1185">Reference proteome</keyword>
<evidence type="ECO:0000313" key="4">
    <source>
        <dbReference type="Proteomes" id="UP000494106"/>
    </source>
</evidence>
<comment type="caution">
    <text evidence="2">The sequence shown here is derived from an EMBL/GenBank/DDBJ whole genome shotgun (WGS) entry which is preliminary data.</text>
</comment>
<dbReference type="EMBL" id="CADEBD010000300">
    <property type="protein sequence ID" value="CAB3236180.1"/>
    <property type="molecule type" value="Genomic_DNA"/>
</dbReference>
<dbReference type="AlphaFoldDB" id="A0A8S0Z6R7"/>
<gene>
    <name evidence="2" type="ORF">APLA_LOCUS3566</name>
    <name evidence="3" type="ORF">APLA_LOCUS7275</name>
</gene>
<evidence type="ECO:0000313" key="3">
    <source>
        <dbReference type="EMBL" id="CAB3236180.1"/>
    </source>
</evidence>
<proteinExistence type="predicted"/>
<sequence length="81" mass="9097">MSRRLTEMELDEEDEACVGRSDSTSSSGRSECGDEFRARASTDSRLPPRPARPRHPLTTRPFPLPVRRMSVAMRGNNASTY</sequence>
<organism evidence="2 4">
    <name type="scientific">Arctia plantaginis</name>
    <name type="common">Wood tiger moth</name>
    <name type="synonym">Phalaena plantaginis</name>
    <dbReference type="NCBI Taxonomy" id="874455"/>
    <lineage>
        <taxon>Eukaryota</taxon>
        <taxon>Metazoa</taxon>
        <taxon>Ecdysozoa</taxon>
        <taxon>Arthropoda</taxon>
        <taxon>Hexapoda</taxon>
        <taxon>Insecta</taxon>
        <taxon>Pterygota</taxon>
        <taxon>Neoptera</taxon>
        <taxon>Endopterygota</taxon>
        <taxon>Lepidoptera</taxon>
        <taxon>Glossata</taxon>
        <taxon>Ditrysia</taxon>
        <taxon>Noctuoidea</taxon>
        <taxon>Erebidae</taxon>
        <taxon>Arctiinae</taxon>
        <taxon>Arctia</taxon>
    </lineage>
</organism>
<reference evidence="4 5" key="1">
    <citation type="submission" date="2020-04" db="EMBL/GenBank/DDBJ databases">
        <authorList>
            <person name="Wallbank WR R."/>
            <person name="Pardo Diaz C."/>
            <person name="Kozak K."/>
            <person name="Martin S."/>
            <person name="Jiggins C."/>
            <person name="Moest M."/>
            <person name="Warren A I."/>
            <person name="Byers J.R.P. K."/>
            <person name="Montejo-Kovacevich G."/>
            <person name="Yen C E."/>
        </authorList>
    </citation>
    <scope>NUCLEOTIDE SEQUENCE [LARGE SCALE GENOMIC DNA]</scope>
</reference>
<accession>A0A8S0Z6R7</accession>
<feature type="compositionally biased region" description="Basic and acidic residues" evidence="1">
    <location>
        <begin position="31"/>
        <end position="42"/>
    </location>
</feature>
<dbReference type="Proteomes" id="UP000494256">
    <property type="component" value="Unassembled WGS sequence"/>
</dbReference>
<dbReference type="EMBL" id="CADEBC010000346">
    <property type="protein sequence ID" value="CAB3228344.1"/>
    <property type="molecule type" value="Genomic_DNA"/>
</dbReference>
<evidence type="ECO:0000256" key="1">
    <source>
        <dbReference type="SAM" id="MobiDB-lite"/>
    </source>
</evidence>
<dbReference type="Proteomes" id="UP000494106">
    <property type="component" value="Unassembled WGS sequence"/>
</dbReference>
<evidence type="ECO:0000313" key="5">
    <source>
        <dbReference type="Proteomes" id="UP000494256"/>
    </source>
</evidence>
<evidence type="ECO:0000313" key="2">
    <source>
        <dbReference type="EMBL" id="CAB3228344.1"/>
    </source>
</evidence>